<dbReference type="Proteomes" id="UP001143910">
    <property type="component" value="Unassembled WGS sequence"/>
</dbReference>
<reference evidence="1" key="1">
    <citation type="submission" date="2022-08" db="EMBL/GenBank/DDBJ databases">
        <title>Genome Sequence of Lecanicillium fungicola.</title>
        <authorList>
            <person name="Buettner E."/>
        </authorList>
    </citation>
    <scope>NUCLEOTIDE SEQUENCE</scope>
    <source>
        <strain evidence="1">Babe33</strain>
    </source>
</reference>
<accession>A0ACC1N2V8</accession>
<gene>
    <name evidence="1" type="ORF">NQ176_g6521</name>
</gene>
<comment type="caution">
    <text evidence="1">The sequence shown here is derived from an EMBL/GenBank/DDBJ whole genome shotgun (WGS) entry which is preliminary data.</text>
</comment>
<keyword evidence="2" id="KW-1185">Reference proteome</keyword>
<proteinExistence type="predicted"/>
<name>A0ACC1N2V8_9HYPO</name>
<dbReference type="EMBL" id="JANJQO010000951">
    <property type="protein sequence ID" value="KAJ2973587.1"/>
    <property type="molecule type" value="Genomic_DNA"/>
</dbReference>
<evidence type="ECO:0000313" key="1">
    <source>
        <dbReference type="EMBL" id="KAJ2973587.1"/>
    </source>
</evidence>
<protein>
    <submittedName>
        <fullName evidence="1">Uncharacterized protein</fullName>
    </submittedName>
</protein>
<organism evidence="1 2">
    <name type="scientific">Zarea fungicola</name>
    <dbReference type="NCBI Taxonomy" id="93591"/>
    <lineage>
        <taxon>Eukaryota</taxon>
        <taxon>Fungi</taxon>
        <taxon>Dikarya</taxon>
        <taxon>Ascomycota</taxon>
        <taxon>Pezizomycotina</taxon>
        <taxon>Sordariomycetes</taxon>
        <taxon>Hypocreomycetidae</taxon>
        <taxon>Hypocreales</taxon>
        <taxon>Cordycipitaceae</taxon>
        <taxon>Zarea</taxon>
    </lineage>
</organism>
<sequence>MPGRQSHGRPLLTAAKPKNVNRSKARSQKSALNAFNTASEQYPTRIRKTPRARELDAEIDRKHGRDEDNDDDDDDGDGDEDDEPTRKKVKRPAARAQNGDTEYGSDSDGNEWQLGGMAEDDEDSEIDSDDAFCDSDNDKFEEYQFRGSTSKTKDDDSDDDSNDDEGQTLGDEAIDLATALDQFEEESDEAEEGSQTSSGSGSGSDGEDDSSDGSEEDSDNDSDEEDAEEADPEKLDALQGLITDFGGADDTP</sequence>
<evidence type="ECO:0000313" key="2">
    <source>
        <dbReference type="Proteomes" id="UP001143910"/>
    </source>
</evidence>